<dbReference type="PANTHER" id="PTHR43876:SF7">
    <property type="entry name" value="UBIQUINONE BIOSYNTHESIS MONOOXYGENASE COQ6, MITOCHONDRIAL"/>
    <property type="match status" value="1"/>
</dbReference>
<evidence type="ECO:0000256" key="6">
    <source>
        <dbReference type="ARBA" id="ARBA00023002"/>
    </source>
</evidence>
<dbReference type="PANTHER" id="PTHR43876">
    <property type="entry name" value="UBIQUINONE BIOSYNTHESIS MONOOXYGENASE COQ6, MITOCHONDRIAL"/>
    <property type="match status" value="1"/>
</dbReference>
<keyword evidence="7" id="KW-0503">Monooxygenase</keyword>
<name>A0A857JPW9_9ALTE</name>
<comment type="cofactor">
    <cofactor evidence="1">
        <name>FAD</name>
        <dbReference type="ChEBI" id="CHEBI:57692"/>
    </cofactor>
</comment>
<proteinExistence type="inferred from homology"/>
<evidence type="ECO:0000256" key="1">
    <source>
        <dbReference type="ARBA" id="ARBA00001974"/>
    </source>
</evidence>
<keyword evidence="5" id="KW-0274">FAD</keyword>
<evidence type="ECO:0000256" key="2">
    <source>
        <dbReference type="ARBA" id="ARBA00004749"/>
    </source>
</evidence>
<dbReference type="NCBIfam" id="TIGR01988">
    <property type="entry name" value="Ubi-OHases"/>
    <property type="match status" value="1"/>
</dbReference>
<organism evidence="10 11">
    <name type="scientific">Paraglaciecola mesophila</name>
    <dbReference type="NCBI Taxonomy" id="197222"/>
    <lineage>
        <taxon>Bacteria</taxon>
        <taxon>Pseudomonadati</taxon>
        <taxon>Pseudomonadota</taxon>
        <taxon>Gammaproteobacteria</taxon>
        <taxon>Alteromonadales</taxon>
        <taxon>Alteromonadaceae</taxon>
        <taxon>Paraglaciecola</taxon>
    </lineage>
</organism>
<dbReference type="Gene3D" id="3.50.50.60">
    <property type="entry name" value="FAD/NAD(P)-binding domain"/>
    <property type="match status" value="2"/>
</dbReference>
<dbReference type="AlphaFoldDB" id="A0A857JPW9"/>
<accession>A0A857JPW9</accession>
<dbReference type="PROSITE" id="PS01304">
    <property type="entry name" value="UBIH"/>
    <property type="match status" value="1"/>
</dbReference>
<dbReference type="InterPro" id="IPR010971">
    <property type="entry name" value="UbiH/COQ6"/>
</dbReference>
<evidence type="ECO:0000256" key="7">
    <source>
        <dbReference type="ARBA" id="ARBA00023033"/>
    </source>
</evidence>
<feature type="domain" description="FAD-binding" evidence="9">
    <location>
        <begin position="4"/>
        <end position="338"/>
    </location>
</feature>
<protein>
    <submittedName>
        <fullName evidence="10">2-octaprenylphenol hydroxylase</fullName>
        <ecNumber evidence="10">1.14.13.-</ecNumber>
    </submittedName>
</protein>
<dbReference type="GO" id="GO:0110142">
    <property type="term" value="C:ubiquinone biosynthesis complex"/>
    <property type="evidence" value="ECO:0007669"/>
    <property type="project" value="UniProtKB-ARBA"/>
</dbReference>
<dbReference type="Pfam" id="PF01494">
    <property type="entry name" value="FAD_binding_3"/>
    <property type="match status" value="1"/>
</dbReference>
<evidence type="ECO:0000256" key="4">
    <source>
        <dbReference type="ARBA" id="ARBA00022630"/>
    </source>
</evidence>
<comment type="subunit">
    <text evidence="8">Component of the Ubi complex metabolon, which regroups five ubiquinone biosynthesis proteins (UbiE, UbiF, UbiG, UbiH and UbiI) and two accessory factors (UbiK and the lipid-binding protein UbiJ).</text>
</comment>
<dbReference type="SUPFAM" id="SSF51905">
    <property type="entry name" value="FAD/NAD(P)-binding domain"/>
    <property type="match status" value="1"/>
</dbReference>
<evidence type="ECO:0000313" key="11">
    <source>
        <dbReference type="Proteomes" id="UP000464524"/>
    </source>
</evidence>
<comment type="pathway">
    <text evidence="2">Cofactor biosynthesis; ubiquinone biosynthesis.</text>
</comment>
<dbReference type="EMBL" id="CP047656">
    <property type="protein sequence ID" value="QHJ13180.1"/>
    <property type="molecule type" value="Genomic_DNA"/>
</dbReference>
<dbReference type="UniPathway" id="UPA00232"/>
<reference evidence="10 11" key="1">
    <citation type="submission" date="2019-12" db="EMBL/GenBank/DDBJ databases">
        <title>Genome sequencing and assembly of endphytes of Porphyra tenera.</title>
        <authorList>
            <person name="Park J.M."/>
            <person name="Shin R."/>
            <person name="Jo S.H."/>
        </authorList>
    </citation>
    <scope>NUCLEOTIDE SEQUENCE [LARGE SCALE GENOMIC DNA]</scope>
    <source>
        <strain evidence="10 11">GPM4</strain>
    </source>
</reference>
<evidence type="ECO:0000256" key="3">
    <source>
        <dbReference type="ARBA" id="ARBA00005349"/>
    </source>
</evidence>
<dbReference type="InterPro" id="IPR051205">
    <property type="entry name" value="UbiH/COQ6_monooxygenase"/>
</dbReference>
<sequence>MQSYDVVIVGGGIVGLTVALTLATGELNVAVVDAQKGGQALGDKPELRVSTFTLATQTVMENLGVWPLLAHNRLCAYEKMSVWDQDSFARIGFSHDEVGQAYLGHVVENQNLVRALWMKAEQSEHVTLLAPNKVRNMVFGQQESFLTLDDETMLTARLVVGADGANSMVRQNANLPLTFWDYEHHSIVATIKTEMAHDNTARQVFTPTGPLAFLPLWDEHHCSIVWSQQEPEAAALLALSEEEFEKSLMAAFDMRLGRCELVSERKSFPLKMRYARQWVTDRVALVGDAAHTIHPLAGQGANLGIMDGVALAEQVIKIAEQGKDIGLTKSLRAYERWRKTETVKMIATMESFKRLFDGANPVQKLARDIGLSTMNHLPKAKQKIVQHAAGLGGELPLLAQHKLTKQAS</sequence>
<dbReference type="InterPro" id="IPR018168">
    <property type="entry name" value="Ubi_Hdrlase_CS"/>
</dbReference>
<keyword evidence="4" id="KW-0285">Flavoprotein</keyword>
<dbReference type="FunFam" id="3.50.50.60:FF:000021">
    <property type="entry name" value="Ubiquinone biosynthesis monooxygenase COQ6"/>
    <property type="match status" value="1"/>
</dbReference>
<evidence type="ECO:0000313" key="10">
    <source>
        <dbReference type="EMBL" id="QHJ13180.1"/>
    </source>
</evidence>
<dbReference type="GO" id="GO:0019168">
    <property type="term" value="F:2-polyprenylphenol 6-hydroxylase activity"/>
    <property type="evidence" value="ECO:0007669"/>
    <property type="project" value="TreeGrafter"/>
</dbReference>
<dbReference type="Proteomes" id="UP000464524">
    <property type="component" value="Chromosome"/>
</dbReference>
<dbReference type="GO" id="GO:0071949">
    <property type="term" value="F:FAD binding"/>
    <property type="evidence" value="ECO:0007669"/>
    <property type="project" value="InterPro"/>
</dbReference>
<evidence type="ECO:0000256" key="8">
    <source>
        <dbReference type="ARBA" id="ARBA00065734"/>
    </source>
</evidence>
<dbReference type="OrthoDB" id="9769565at2"/>
<dbReference type="InterPro" id="IPR002938">
    <property type="entry name" value="FAD-bd"/>
</dbReference>
<keyword evidence="6 10" id="KW-0560">Oxidoreductase</keyword>
<evidence type="ECO:0000256" key="5">
    <source>
        <dbReference type="ARBA" id="ARBA00022827"/>
    </source>
</evidence>
<gene>
    <name evidence="10" type="ORF">FX988_03439</name>
</gene>
<evidence type="ECO:0000259" key="9">
    <source>
        <dbReference type="Pfam" id="PF01494"/>
    </source>
</evidence>
<dbReference type="GO" id="GO:0006744">
    <property type="term" value="P:ubiquinone biosynthetic process"/>
    <property type="evidence" value="ECO:0007669"/>
    <property type="project" value="UniProtKB-UniPathway"/>
</dbReference>
<dbReference type="RefSeq" id="WP_160181294.1">
    <property type="nucleotide sequence ID" value="NZ_CP047656.1"/>
</dbReference>
<dbReference type="PRINTS" id="PR00420">
    <property type="entry name" value="RNGMNOXGNASE"/>
</dbReference>
<dbReference type="EC" id="1.14.13.-" evidence="10"/>
<dbReference type="KEGG" id="pmes:FX988_03439"/>
<comment type="similarity">
    <text evidence="3">Belongs to the UbiH/COQ6 family.</text>
</comment>
<keyword evidence="11" id="KW-1185">Reference proteome</keyword>
<dbReference type="InterPro" id="IPR036188">
    <property type="entry name" value="FAD/NAD-bd_sf"/>
</dbReference>